<organism evidence="1 2">
    <name type="scientific">Botryotinia fuckeliana (strain T4)</name>
    <name type="common">Noble rot fungus</name>
    <name type="synonym">Botrytis cinerea</name>
    <dbReference type="NCBI Taxonomy" id="999810"/>
    <lineage>
        <taxon>Eukaryota</taxon>
        <taxon>Fungi</taxon>
        <taxon>Dikarya</taxon>
        <taxon>Ascomycota</taxon>
        <taxon>Pezizomycotina</taxon>
        <taxon>Leotiomycetes</taxon>
        <taxon>Helotiales</taxon>
        <taxon>Sclerotiniaceae</taxon>
        <taxon>Botrytis</taxon>
    </lineage>
</organism>
<accession>G2Y3K6</accession>
<proteinExistence type="predicted"/>
<reference evidence="2" key="1">
    <citation type="journal article" date="2011" name="PLoS Genet.">
        <title>Genomic analysis of the necrotrophic fungal pathogens Sclerotinia sclerotiorum and Botrytis cinerea.</title>
        <authorList>
            <person name="Amselem J."/>
            <person name="Cuomo C.A."/>
            <person name="van Kan J.A."/>
            <person name="Viaud M."/>
            <person name="Benito E.P."/>
            <person name="Couloux A."/>
            <person name="Coutinho P.M."/>
            <person name="de Vries R.P."/>
            <person name="Dyer P.S."/>
            <person name="Fillinger S."/>
            <person name="Fournier E."/>
            <person name="Gout L."/>
            <person name="Hahn M."/>
            <person name="Kohn L."/>
            <person name="Lapalu N."/>
            <person name="Plummer K.M."/>
            <person name="Pradier J.M."/>
            <person name="Quevillon E."/>
            <person name="Sharon A."/>
            <person name="Simon A."/>
            <person name="ten Have A."/>
            <person name="Tudzynski B."/>
            <person name="Tudzynski P."/>
            <person name="Wincker P."/>
            <person name="Andrew M."/>
            <person name="Anthouard V."/>
            <person name="Beever R.E."/>
            <person name="Beffa R."/>
            <person name="Benoit I."/>
            <person name="Bouzid O."/>
            <person name="Brault B."/>
            <person name="Chen Z."/>
            <person name="Choquer M."/>
            <person name="Collemare J."/>
            <person name="Cotton P."/>
            <person name="Danchin E.G."/>
            <person name="Da Silva C."/>
            <person name="Gautier A."/>
            <person name="Giraud C."/>
            <person name="Giraud T."/>
            <person name="Gonzalez C."/>
            <person name="Grossetete S."/>
            <person name="Guldener U."/>
            <person name="Henrissat B."/>
            <person name="Howlett B.J."/>
            <person name="Kodira C."/>
            <person name="Kretschmer M."/>
            <person name="Lappartient A."/>
            <person name="Leroch M."/>
            <person name="Levis C."/>
            <person name="Mauceli E."/>
            <person name="Neuveglise C."/>
            <person name="Oeser B."/>
            <person name="Pearson M."/>
            <person name="Poulain J."/>
            <person name="Poussereau N."/>
            <person name="Quesneville H."/>
            <person name="Rascle C."/>
            <person name="Schumacher J."/>
            <person name="Segurens B."/>
            <person name="Sexton A."/>
            <person name="Silva E."/>
            <person name="Sirven C."/>
            <person name="Soanes D.M."/>
            <person name="Talbot N.J."/>
            <person name="Templeton M."/>
            <person name="Yandava C."/>
            <person name="Yarden O."/>
            <person name="Zeng Q."/>
            <person name="Rollins J.A."/>
            <person name="Lebrun M.H."/>
            <person name="Dickman M."/>
        </authorList>
    </citation>
    <scope>NUCLEOTIDE SEQUENCE [LARGE SCALE GENOMIC DNA]</scope>
    <source>
        <strain evidence="2">T4</strain>
    </source>
</reference>
<dbReference type="Proteomes" id="UP000008177">
    <property type="component" value="Unplaced contigs"/>
</dbReference>
<protein>
    <submittedName>
        <fullName evidence="1">Uncharacterized protein</fullName>
    </submittedName>
</protein>
<dbReference type="OrthoDB" id="3553744at2759"/>
<sequence length="147" mass="16315">MKDGEATDVIIEHEVDLSPGEPGLFSASTSLVACLKVPGITRLLTMQTYKSQQQLMNMVDGIKLDLQKLASKAVGIKSRDPPDSNVHFGALKVEGRALACNIKYPDMRLGFESAMGFSICYIFKTRREKPTEKVCFSGQYRAQPLYH</sequence>
<dbReference type="HOGENOM" id="CLU_1767775_0_0_1"/>
<dbReference type="PROSITE" id="PS51257">
    <property type="entry name" value="PROKAR_LIPOPROTEIN"/>
    <property type="match status" value="1"/>
</dbReference>
<dbReference type="EMBL" id="FQ790286">
    <property type="protein sequence ID" value="CCD47246.1"/>
    <property type="molecule type" value="Genomic_DNA"/>
</dbReference>
<dbReference type="AlphaFoldDB" id="G2Y3K6"/>
<name>G2Y3K6_BOTF4</name>
<dbReference type="InParanoid" id="G2Y3K6"/>
<gene>
    <name evidence="1" type="ORF">BofuT4_P004050.1</name>
</gene>
<evidence type="ECO:0000313" key="1">
    <source>
        <dbReference type="EMBL" id="CCD47246.1"/>
    </source>
</evidence>
<evidence type="ECO:0000313" key="2">
    <source>
        <dbReference type="Proteomes" id="UP000008177"/>
    </source>
</evidence>